<organism evidence="2 3">
    <name type="scientific">Macrostomum lignano</name>
    <dbReference type="NCBI Taxonomy" id="282301"/>
    <lineage>
        <taxon>Eukaryota</taxon>
        <taxon>Metazoa</taxon>
        <taxon>Spiralia</taxon>
        <taxon>Lophotrochozoa</taxon>
        <taxon>Platyhelminthes</taxon>
        <taxon>Rhabditophora</taxon>
        <taxon>Macrostomorpha</taxon>
        <taxon>Macrostomida</taxon>
        <taxon>Macrostomidae</taxon>
        <taxon>Macrostomum</taxon>
    </lineage>
</organism>
<reference evidence="3" key="1">
    <citation type="submission" date="2016-11" db="UniProtKB">
        <authorList>
            <consortium name="WormBaseParasite"/>
        </authorList>
    </citation>
    <scope>IDENTIFICATION</scope>
</reference>
<evidence type="ECO:0000313" key="3">
    <source>
        <dbReference type="WBParaSite" id="maker-unitig_24592-snap-gene-0.3-mRNA-1"/>
    </source>
</evidence>
<dbReference type="WBParaSite" id="maker-unitig_24592-snap-gene-0.3-mRNA-1">
    <property type="protein sequence ID" value="maker-unitig_24592-snap-gene-0.3-mRNA-1"/>
    <property type="gene ID" value="maker-unitig_24592-snap-gene-0.3"/>
</dbReference>
<dbReference type="AlphaFoldDB" id="A0A1I8F8I1"/>
<keyword evidence="2" id="KW-1185">Reference proteome</keyword>
<evidence type="ECO:0000256" key="1">
    <source>
        <dbReference type="SAM" id="MobiDB-lite"/>
    </source>
</evidence>
<evidence type="ECO:0000313" key="2">
    <source>
        <dbReference type="Proteomes" id="UP000095280"/>
    </source>
</evidence>
<protein>
    <submittedName>
        <fullName evidence="3">Uncharacterized protein</fullName>
    </submittedName>
</protein>
<proteinExistence type="predicted"/>
<sequence>MSAILLLSAYESLQASLKQAIDLLPANAADATGNGSPVAMGKRFISTACLQESVIDQLAQLPLHCPELDGDPATMPLIFEDVLSAAFPDNRNRIRWLCPRRRRPKPRSPSAPADSRPEAQQAVVSAFSETTLPMCNGKEANENERWRDSVGFYPAHLYSDFRLSALPSTRSRHFETCPTCWLAGGGGGSSGRHLSPKRHGPNVRSVHGDGVKPVAARLSKVLTVRYDVHFICFPSSTNSLIGRAAHIAVLDSEVFLDKFISVSAAKYFSTVFSS</sequence>
<name>A0A1I8F8I1_9PLAT</name>
<feature type="region of interest" description="Disordered" evidence="1">
    <location>
        <begin position="99"/>
        <end position="121"/>
    </location>
</feature>
<dbReference type="Proteomes" id="UP000095280">
    <property type="component" value="Unplaced"/>
</dbReference>
<accession>A0A1I8F8I1</accession>